<gene>
    <name evidence="1" type="ORF">TELCIR_11374</name>
</gene>
<dbReference type="EMBL" id="KZ347960">
    <property type="protein sequence ID" value="PIO66897.1"/>
    <property type="molecule type" value="Genomic_DNA"/>
</dbReference>
<name>A0A2G9U9G1_TELCI</name>
<sequence length="130" mass="15096">MIISIAQTQERLEEMMKELLKRCPAKTSQGSIDYTYVSEKEVATLRELKGQNFNAFALALEKMVYQDDPADLEIAVDKRIRSLDRLVFIQQCVFKYYDVPENVQKDVWALEKKKPGLGFRSNIKTMRVEA</sequence>
<reference evidence="1 2" key="1">
    <citation type="submission" date="2015-09" db="EMBL/GenBank/DDBJ databases">
        <title>Draft genome of the parasitic nematode Teladorsagia circumcincta isolate WARC Sus (inbred).</title>
        <authorList>
            <person name="Mitreva M."/>
        </authorList>
    </citation>
    <scope>NUCLEOTIDE SEQUENCE [LARGE SCALE GENOMIC DNA]</scope>
    <source>
        <strain evidence="1 2">S</strain>
    </source>
</reference>
<organism evidence="1 2">
    <name type="scientific">Teladorsagia circumcincta</name>
    <name type="common">Brown stomach worm</name>
    <name type="synonym">Ostertagia circumcincta</name>
    <dbReference type="NCBI Taxonomy" id="45464"/>
    <lineage>
        <taxon>Eukaryota</taxon>
        <taxon>Metazoa</taxon>
        <taxon>Ecdysozoa</taxon>
        <taxon>Nematoda</taxon>
        <taxon>Chromadorea</taxon>
        <taxon>Rhabditida</taxon>
        <taxon>Rhabditina</taxon>
        <taxon>Rhabditomorpha</taxon>
        <taxon>Strongyloidea</taxon>
        <taxon>Trichostrongylidae</taxon>
        <taxon>Teladorsagia</taxon>
    </lineage>
</organism>
<dbReference type="AlphaFoldDB" id="A0A2G9U9G1"/>
<accession>A0A2G9U9G1</accession>
<proteinExistence type="predicted"/>
<dbReference type="Proteomes" id="UP000230423">
    <property type="component" value="Unassembled WGS sequence"/>
</dbReference>
<evidence type="ECO:0000313" key="1">
    <source>
        <dbReference type="EMBL" id="PIO66897.1"/>
    </source>
</evidence>
<evidence type="ECO:0000313" key="2">
    <source>
        <dbReference type="Proteomes" id="UP000230423"/>
    </source>
</evidence>
<protein>
    <submittedName>
        <fullName evidence="1">Uncharacterized protein</fullName>
    </submittedName>
</protein>
<keyword evidence="2" id="KW-1185">Reference proteome</keyword>
<dbReference type="OrthoDB" id="5870941at2759"/>